<keyword evidence="1" id="KW-1003">Cell membrane</keyword>
<organism evidence="3 4">
    <name type="scientific">Pseudomonas putida</name>
    <name type="common">Arthrobacter siderocapsulatus</name>
    <dbReference type="NCBI Taxonomy" id="303"/>
    <lineage>
        <taxon>Bacteria</taxon>
        <taxon>Pseudomonadati</taxon>
        <taxon>Pseudomonadota</taxon>
        <taxon>Gammaproteobacteria</taxon>
        <taxon>Pseudomonadales</taxon>
        <taxon>Pseudomonadaceae</taxon>
        <taxon>Pseudomonas</taxon>
    </lineage>
</organism>
<dbReference type="InterPro" id="IPR001173">
    <property type="entry name" value="Glyco_trans_2-like"/>
</dbReference>
<reference evidence="3 4" key="2">
    <citation type="submission" date="2018-03" db="EMBL/GenBank/DDBJ databases">
        <title>Draft genome of Pseudomonas putida strain KT-27.</title>
        <authorList>
            <person name="Yoshizawa S."/>
            <person name="Khan N.H."/>
            <person name="Nishimura M."/>
            <person name="Chiura H.X."/>
            <person name="Ogura Y."/>
            <person name="Hayashi T."/>
            <person name="Kogure K."/>
        </authorList>
    </citation>
    <scope>NUCLEOTIDE SEQUENCE [LARGE SCALE GENOMIC DNA]</scope>
    <source>
        <strain evidence="3 4">KT-27</strain>
    </source>
</reference>
<sequence>MSNPALGLGCSPEQALANLRQLYAKPEHPYYILAPDYRETSSGIASLHYLCHLLNLRGREAYILGKAQVNPDLKTPLLDAQAAQRHVDTGRVPIAIYPEVVEGNPFECSVVARFLLNFEGFITGRGMAAAPSDLLFYSGALIAARHGNPEGDLLCLPTINVDLFCAAAPGTVREGKYLYQNRFALEQIDYSQLPADIRLLSMANALTLAQLADLLRKAQVMYTHEWSMTCVIAVLCGCPVIFIPGHGIDQQFLDASFVGSSGFAMLDQPDALRHASAGVEGALQRYVERTAPFWQQLEVFVDKTQQAARREQQGNALGVLGWLRQRYPLAEPLRLINAKLDAAAAPSIAVVVRASADQVALTRTLDSLQRSLYKRLEVIVLSSDEPDQAMARWLPGDSEQWQAPVNTLLADSTSDWFMLVEAGVEFTASGLLMVALKLLETPPSCLALFGDEAVRLDGGAVDLCLRPELNLDLLLAQPANLARHWLYRRLAVLSQQGFGLASGAAAELACQLRLLNEHGLSCVAHVSEPLLVADGAPARDCPDERAVIAAHLHERGYAQAQVLALAQAAGCYRIDYQHAQQATVSIMIYVQGGLVQLQRCLEILLTQTTHPAYEIVLIEPGSDDPAVAQWLEMVSQIDQARFQVLRFMPGQSRAALCNAAAQEARGDYLVWLDAGVSVLDGGWLQTLLNQAQRPEVGAVAGKLQTGTGLLHRAALVLGLGGSVSSGVDGAAHDHVGYMGRLWLEHDCSALADECLMVRRDSFLQVGGFALDPLLVPWVGADLCLKLQQIGYLNVWTPYARFLIEAEVVSPAGADEEDALFARWLPQLLHDACYNENFSLVAGEAFAVQSNAMSWRPLKDIAPTVLVLASACEGDGQLRLIQPHQALGRAGLIDGTVHMGLMSPVQIERFAPASIVLQRPIDEDHLLTLRRLRAFSQAFKICDLDGFAPGLAPGGGAAALLEHLQPGLMQADRVVVSSPVLADLLRGAHDDIRLLESALSADWGRLQGQRRTGERARVGWLGSTDAALLEEVVPALANEVDWVVIGECPSVLQPFVKELHPAVEPGQLGLALAALNLDLALVPLADTLVNACGSDLRVLQHASCGHPVVCSRVAGLAGGDSLPLSRVANQTEEWLRAIRLHLEDRDASAALGDALQAAVRADWLLAGPRLQAWRQVWLER</sequence>
<protein>
    <submittedName>
        <fullName evidence="3">Glycosyltransferase</fullName>
    </submittedName>
</protein>
<dbReference type="InterPro" id="IPR029044">
    <property type="entry name" value="Nucleotide-diphossugar_trans"/>
</dbReference>
<dbReference type="PANTHER" id="PTHR43179:SF7">
    <property type="entry name" value="RHAMNOSYLTRANSFERASE WBBL"/>
    <property type="match status" value="1"/>
</dbReference>
<comment type="caution">
    <text evidence="3">The sequence shown here is derived from an EMBL/GenBank/DDBJ whole genome shotgun (WGS) entry which is preliminary data.</text>
</comment>
<evidence type="ECO:0000313" key="4">
    <source>
        <dbReference type="Proteomes" id="UP000237194"/>
    </source>
</evidence>
<dbReference type="AlphaFoldDB" id="A0A2S3WBZ9"/>
<dbReference type="EMBL" id="MIND01000018">
    <property type="protein sequence ID" value="POF88466.1"/>
    <property type="molecule type" value="Genomic_DNA"/>
</dbReference>
<dbReference type="Pfam" id="PF00535">
    <property type="entry name" value="Glycos_transf_2"/>
    <property type="match status" value="1"/>
</dbReference>
<name>A0A2S3WBZ9_PSEPU</name>
<gene>
    <name evidence="3" type="ORF">BGP80_11035</name>
</gene>
<dbReference type="SUPFAM" id="SSF53448">
    <property type="entry name" value="Nucleotide-diphospho-sugar transferases"/>
    <property type="match status" value="2"/>
</dbReference>
<keyword evidence="1" id="KW-0472">Membrane</keyword>
<evidence type="ECO:0000259" key="2">
    <source>
        <dbReference type="Pfam" id="PF00535"/>
    </source>
</evidence>
<dbReference type="PANTHER" id="PTHR43179">
    <property type="entry name" value="RHAMNOSYLTRANSFERASE WBBL"/>
    <property type="match status" value="1"/>
</dbReference>
<evidence type="ECO:0000256" key="1">
    <source>
        <dbReference type="ARBA" id="ARBA00022519"/>
    </source>
</evidence>
<proteinExistence type="predicted"/>
<accession>A0A2S3WBZ9</accession>
<dbReference type="GO" id="GO:0016740">
    <property type="term" value="F:transferase activity"/>
    <property type="evidence" value="ECO:0007669"/>
    <property type="project" value="UniProtKB-KW"/>
</dbReference>
<reference evidence="3 4" key="1">
    <citation type="submission" date="2016-08" db="EMBL/GenBank/DDBJ databases">
        <authorList>
            <person name="Seilhamer J.J."/>
        </authorList>
    </citation>
    <scope>NUCLEOTIDE SEQUENCE [LARGE SCALE GENOMIC DNA]</scope>
    <source>
        <strain evidence="3 4">KT-27</strain>
    </source>
</reference>
<dbReference type="RefSeq" id="WP_103436639.1">
    <property type="nucleotide sequence ID" value="NZ_MIND01000018.1"/>
</dbReference>
<feature type="domain" description="Glycosyltransferase 2-like" evidence="2">
    <location>
        <begin position="596"/>
        <end position="704"/>
    </location>
</feature>
<evidence type="ECO:0000313" key="3">
    <source>
        <dbReference type="EMBL" id="POF88466.1"/>
    </source>
</evidence>
<dbReference type="Gene3D" id="3.90.550.10">
    <property type="entry name" value="Spore Coat Polysaccharide Biosynthesis Protein SpsA, Chain A"/>
    <property type="match status" value="1"/>
</dbReference>
<dbReference type="Proteomes" id="UP000237194">
    <property type="component" value="Unassembled WGS sequence"/>
</dbReference>
<keyword evidence="3" id="KW-0808">Transferase</keyword>
<keyword evidence="1" id="KW-0997">Cell inner membrane</keyword>